<keyword evidence="2" id="KW-0813">Transport</keyword>
<feature type="domain" description="Major facilitator superfamily (MFS) profile" evidence="8">
    <location>
        <begin position="26"/>
        <end position="409"/>
    </location>
</feature>
<name>A0A1E5LAH2_9BACI</name>
<keyword evidence="5 7" id="KW-1133">Transmembrane helix</keyword>
<dbReference type="Gene3D" id="1.20.1250.20">
    <property type="entry name" value="MFS general substrate transporter like domains"/>
    <property type="match status" value="1"/>
</dbReference>
<feature type="transmembrane region" description="Helical" evidence="7">
    <location>
        <begin position="387"/>
        <end position="404"/>
    </location>
</feature>
<evidence type="ECO:0000256" key="6">
    <source>
        <dbReference type="ARBA" id="ARBA00023136"/>
    </source>
</evidence>
<feature type="transmembrane region" description="Helical" evidence="7">
    <location>
        <begin position="185"/>
        <end position="204"/>
    </location>
</feature>
<dbReference type="InterPro" id="IPR036259">
    <property type="entry name" value="MFS_trans_sf"/>
</dbReference>
<evidence type="ECO:0000256" key="3">
    <source>
        <dbReference type="ARBA" id="ARBA00022475"/>
    </source>
</evidence>
<accession>A0A1E5LAH2</accession>
<keyword evidence="3" id="KW-1003">Cell membrane</keyword>
<dbReference type="PANTHER" id="PTHR23513">
    <property type="entry name" value="INTEGRAL MEMBRANE EFFLUX PROTEIN-RELATED"/>
    <property type="match status" value="1"/>
</dbReference>
<reference evidence="9 10" key="1">
    <citation type="submission" date="2016-08" db="EMBL/GenBank/DDBJ databases">
        <title>Genome of Bacillus solimangrovi GH2-4.</title>
        <authorList>
            <person name="Lim S."/>
            <person name="Kim B.-C."/>
        </authorList>
    </citation>
    <scope>NUCLEOTIDE SEQUENCE [LARGE SCALE GENOMIC DNA]</scope>
    <source>
        <strain evidence="9 10">GH2-4</strain>
    </source>
</reference>
<keyword evidence="10" id="KW-1185">Reference proteome</keyword>
<keyword evidence="6 7" id="KW-0472">Membrane</keyword>
<evidence type="ECO:0000313" key="9">
    <source>
        <dbReference type="EMBL" id="OEH91098.1"/>
    </source>
</evidence>
<protein>
    <submittedName>
        <fullName evidence="9">Arabinose transporter permease</fullName>
    </submittedName>
</protein>
<keyword evidence="4 7" id="KW-0812">Transmembrane</keyword>
<evidence type="ECO:0000256" key="2">
    <source>
        <dbReference type="ARBA" id="ARBA00022448"/>
    </source>
</evidence>
<comment type="subcellular location">
    <subcellularLocation>
        <location evidence="1">Cell membrane</location>
        <topology evidence="1">Multi-pass membrane protein</topology>
    </subcellularLocation>
</comment>
<dbReference type="GO" id="GO:0005886">
    <property type="term" value="C:plasma membrane"/>
    <property type="evidence" value="ECO:0007669"/>
    <property type="project" value="UniProtKB-SubCell"/>
</dbReference>
<dbReference type="PROSITE" id="PS50850">
    <property type="entry name" value="MFS"/>
    <property type="match status" value="1"/>
</dbReference>
<evidence type="ECO:0000313" key="10">
    <source>
        <dbReference type="Proteomes" id="UP000095209"/>
    </source>
</evidence>
<dbReference type="SUPFAM" id="SSF103473">
    <property type="entry name" value="MFS general substrate transporter"/>
    <property type="match status" value="1"/>
</dbReference>
<feature type="transmembrane region" description="Helical" evidence="7">
    <location>
        <begin position="92"/>
        <end position="112"/>
    </location>
</feature>
<evidence type="ECO:0000256" key="1">
    <source>
        <dbReference type="ARBA" id="ARBA00004651"/>
    </source>
</evidence>
<feature type="transmembrane region" description="Helical" evidence="7">
    <location>
        <begin position="157"/>
        <end position="179"/>
    </location>
</feature>
<dbReference type="GO" id="GO:0022857">
    <property type="term" value="F:transmembrane transporter activity"/>
    <property type="evidence" value="ECO:0007669"/>
    <property type="project" value="InterPro"/>
</dbReference>
<feature type="transmembrane region" description="Helical" evidence="7">
    <location>
        <begin position="364"/>
        <end position="381"/>
    </location>
</feature>
<dbReference type="EMBL" id="MJEH01000064">
    <property type="protein sequence ID" value="OEH91098.1"/>
    <property type="molecule type" value="Genomic_DNA"/>
</dbReference>
<dbReference type="STRING" id="1305675.BFG57_06930"/>
<dbReference type="Pfam" id="PF07690">
    <property type="entry name" value="MFS_1"/>
    <property type="match status" value="1"/>
</dbReference>
<evidence type="ECO:0000256" key="5">
    <source>
        <dbReference type="ARBA" id="ARBA00022989"/>
    </source>
</evidence>
<dbReference type="CDD" id="cd06173">
    <property type="entry name" value="MFS_MefA_like"/>
    <property type="match status" value="1"/>
</dbReference>
<dbReference type="InterPro" id="IPR020846">
    <property type="entry name" value="MFS_dom"/>
</dbReference>
<proteinExistence type="predicted"/>
<evidence type="ECO:0000259" key="8">
    <source>
        <dbReference type="PROSITE" id="PS50850"/>
    </source>
</evidence>
<dbReference type="PANTHER" id="PTHR23513:SF6">
    <property type="entry name" value="MAJOR FACILITATOR SUPERFAMILY ASSOCIATED DOMAIN-CONTAINING PROTEIN"/>
    <property type="match status" value="1"/>
</dbReference>
<feature type="transmembrane region" description="Helical" evidence="7">
    <location>
        <begin position="270"/>
        <end position="288"/>
    </location>
</feature>
<sequence length="413" mass="46319">MSLPKLNENVSIQHKTQQQSLWTNKNFVILFITGSIIAFGSKVYELALPLILYHLTESSVTMSTMRAIEFLPNLLLAMFIGVIVDRVNKKRWSLWAILLQVVVLFLLFMFIQTGFENLIVFYIAGFMLMTCSYAYFNARASIVKQVLPTELLTPANAAFAFITTFIGIMGPAITGLILFFSDLHIGLLITAIAFTVAFFLLMLLDSNEVEKERNTNFGEELKEGWKELRNNRPLWLITILVIFINSTTGMVDTMIIFFAKDELQLNSSQLGIILSCAGLGGLVGSSVVTWIRSKIAVGVILGVTTLLSGLTYFILFIANNVWIFGFSLFLYGLFGTISSICIWSYRQETTPHQLIGRISGITGSMFKIGMPIAIIASGWIAEWYNPSAVFLLACIFNLLIFLWVRKSPLWKVV</sequence>
<dbReference type="InterPro" id="IPR011701">
    <property type="entry name" value="MFS"/>
</dbReference>
<gene>
    <name evidence="9" type="ORF">BFG57_06930</name>
</gene>
<feature type="transmembrane region" description="Helical" evidence="7">
    <location>
        <begin position="27"/>
        <end position="55"/>
    </location>
</feature>
<feature type="transmembrane region" description="Helical" evidence="7">
    <location>
        <begin position="234"/>
        <end position="258"/>
    </location>
</feature>
<evidence type="ECO:0000256" key="7">
    <source>
        <dbReference type="SAM" id="Phobius"/>
    </source>
</evidence>
<evidence type="ECO:0000256" key="4">
    <source>
        <dbReference type="ARBA" id="ARBA00022692"/>
    </source>
</evidence>
<organism evidence="9 10">
    <name type="scientific">Bacillus solimangrovi</name>
    <dbReference type="NCBI Taxonomy" id="1305675"/>
    <lineage>
        <taxon>Bacteria</taxon>
        <taxon>Bacillati</taxon>
        <taxon>Bacillota</taxon>
        <taxon>Bacilli</taxon>
        <taxon>Bacillales</taxon>
        <taxon>Bacillaceae</taxon>
        <taxon>Bacillus</taxon>
    </lineage>
</organism>
<dbReference type="AlphaFoldDB" id="A0A1E5LAH2"/>
<dbReference type="RefSeq" id="WP_069718865.1">
    <property type="nucleotide sequence ID" value="NZ_MJEH01000064.1"/>
</dbReference>
<dbReference type="Proteomes" id="UP000095209">
    <property type="component" value="Unassembled WGS sequence"/>
</dbReference>
<comment type="caution">
    <text evidence="9">The sequence shown here is derived from an EMBL/GenBank/DDBJ whole genome shotgun (WGS) entry which is preliminary data.</text>
</comment>
<feature type="transmembrane region" description="Helical" evidence="7">
    <location>
        <begin position="118"/>
        <end position="136"/>
    </location>
</feature>
<feature type="transmembrane region" description="Helical" evidence="7">
    <location>
        <begin position="67"/>
        <end position="85"/>
    </location>
</feature>
<dbReference type="OrthoDB" id="2276409at2"/>
<feature type="transmembrane region" description="Helical" evidence="7">
    <location>
        <begin position="321"/>
        <end position="343"/>
    </location>
</feature>
<feature type="transmembrane region" description="Helical" evidence="7">
    <location>
        <begin position="295"/>
        <end position="315"/>
    </location>
</feature>